<evidence type="ECO:0000313" key="2">
    <source>
        <dbReference type="EMBL" id="KAF6457185.1"/>
    </source>
</evidence>
<dbReference type="AlphaFoldDB" id="A0A7J8GC02"/>
<dbReference type="Proteomes" id="UP000593571">
    <property type="component" value="Unassembled WGS sequence"/>
</dbReference>
<protein>
    <submittedName>
        <fullName evidence="2">Uncharacterized protein</fullName>
    </submittedName>
</protein>
<sequence>MFCKGTRTGSIPNHFWAQINTFPEAPSPALNGPSPVEPPEFNPLGHVPHFRPESENVDRCQPGPHPISMVLFLTLSLEKLGGGHRKHPPPPSENPKVQGCCIPAFPHKAICWSQPGHLRGKRCCE</sequence>
<keyword evidence="3" id="KW-1185">Reference proteome</keyword>
<gene>
    <name evidence="2" type="ORF">HJG63_011718</name>
</gene>
<name>A0A7J8GC02_ROUAE</name>
<evidence type="ECO:0000313" key="3">
    <source>
        <dbReference type="Proteomes" id="UP000593571"/>
    </source>
</evidence>
<accession>A0A7J8GC02</accession>
<reference evidence="2 3" key="1">
    <citation type="journal article" date="2020" name="Nature">
        <title>Six reference-quality genomes reveal evolution of bat adaptations.</title>
        <authorList>
            <person name="Jebb D."/>
            <person name="Huang Z."/>
            <person name="Pippel M."/>
            <person name="Hughes G.M."/>
            <person name="Lavrichenko K."/>
            <person name="Devanna P."/>
            <person name="Winkler S."/>
            <person name="Jermiin L.S."/>
            <person name="Skirmuntt E.C."/>
            <person name="Katzourakis A."/>
            <person name="Burkitt-Gray L."/>
            <person name="Ray D.A."/>
            <person name="Sullivan K.A.M."/>
            <person name="Roscito J.G."/>
            <person name="Kirilenko B.M."/>
            <person name="Davalos L.M."/>
            <person name="Corthals A.P."/>
            <person name="Power M.L."/>
            <person name="Jones G."/>
            <person name="Ransome R.D."/>
            <person name="Dechmann D.K.N."/>
            <person name="Locatelli A.G."/>
            <person name="Puechmaille S.J."/>
            <person name="Fedrigo O."/>
            <person name="Jarvis E.D."/>
            <person name="Hiller M."/>
            <person name="Vernes S.C."/>
            <person name="Myers E.W."/>
            <person name="Teeling E.C."/>
        </authorList>
    </citation>
    <scope>NUCLEOTIDE SEQUENCE [LARGE SCALE GENOMIC DNA]</scope>
    <source>
        <strain evidence="2">MRouAeg1</strain>
        <tissue evidence="2">Muscle</tissue>
    </source>
</reference>
<organism evidence="2 3">
    <name type="scientific">Rousettus aegyptiacus</name>
    <name type="common">Egyptian fruit bat</name>
    <name type="synonym">Pteropus aegyptiacus</name>
    <dbReference type="NCBI Taxonomy" id="9407"/>
    <lineage>
        <taxon>Eukaryota</taxon>
        <taxon>Metazoa</taxon>
        <taxon>Chordata</taxon>
        <taxon>Craniata</taxon>
        <taxon>Vertebrata</taxon>
        <taxon>Euteleostomi</taxon>
        <taxon>Mammalia</taxon>
        <taxon>Eutheria</taxon>
        <taxon>Laurasiatheria</taxon>
        <taxon>Chiroptera</taxon>
        <taxon>Yinpterochiroptera</taxon>
        <taxon>Pteropodoidea</taxon>
        <taxon>Pteropodidae</taxon>
        <taxon>Rousettinae</taxon>
        <taxon>Rousettus</taxon>
    </lineage>
</organism>
<proteinExistence type="predicted"/>
<evidence type="ECO:0000256" key="1">
    <source>
        <dbReference type="SAM" id="MobiDB-lite"/>
    </source>
</evidence>
<feature type="region of interest" description="Disordered" evidence="1">
    <location>
        <begin position="24"/>
        <end position="59"/>
    </location>
</feature>
<dbReference type="EMBL" id="JACASE010000006">
    <property type="protein sequence ID" value="KAF6457185.1"/>
    <property type="molecule type" value="Genomic_DNA"/>
</dbReference>
<comment type="caution">
    <text evidence="2">The sequence shown here is derived from an EMBL/GenBank/DDBJ whole genome shotgun (WGS) entry which is preliminary data.</text>
</comment>